<evidence type="ECO:0000313" key="1">
    <source>
        <dbReference type="EMBL" id="KAI3685270.1"/>
    </source>
</evidence>
<sequence>MARTKRPTVRDPTDFPPSLRRSRRNQPQNPPSPPPKSPTPPPKSPTPPPKSPTPPAKSPTPPPNSSPSLPLKPQSSQLEDSIPETVGSSSIIEEPVITVEAEPKTQKERQLTEAWAIVPYSPKSQHTKGNLDFDMNIEAEADDSTHTRNEPEKLFEEGPKNDIPDLNVLFDMPPSENPSFDTPNEDSPTVGESSTSRKRGSNAHDSESDLRQKKKRKGKGKSKKSLTRGMRGLAAALAEKQETSKEGQTDSPYPNRNHLTACPRSLHKLWEGVPSYKEDVMVKETGGKWQIELKAVARLRDRKGRATQNEVPGMLQNLLAQNSSLMDSMLQQRSEFLEKLESIRGEMKEKVKKEWKKKKVGLVKKHKKEVKRMKKEKAELEEEVLFLKKILESVVPDAVASLQHDQQQDQ</sequence>
<proteinExistence type="predicted"/>
<reference evidence="2" key="1">
    <citation type="journal article" date="2022" name="Mol. Ecol. Resour.">
        <title>The genomes of chicory, endive, great burdock and yacon provide insights into Asteraceae palaeo-polyploidization history and plant inulin production.</title>
        <authorList>
            <person name="Fan W."/>
            <person name="Wang S."/>
            <person name="Wang H."/>
            <person name="Wang A."/>
            <person name="Jiang F."/>
            <person name="Liu H."/>
            <person name="Zhao H."/>
            <person name="Xu D."/>
            <person name="Zhang Y."/>
        </authorList>
    </citation>
    <scope>NUCLEOTIDE SEQUENCE [LARGE SCALE GENOMIC DNA]</scope>
    <source>
        <strain evidence="2">cv. Niubang</strain>
    </source>
</reference>
<organism evidence="1 2">
    <name type="scientific">Arctium lappa</name>
    <name type="common">Greater burdock</name>
    <name type="synonym">Lappa major</name>
    <dbReference type="NCBI Taxonomy" id="4217"/>
    <lineage>
        <taxon>Eukaryota</taxon>
        <taxon>Viridiplantae</taxon>
        <taxon>Streptophyta</taxon>
        <taxon>Embryophyta</taxon>
        <taxon>Tracheophyta</taxon>
        <taxon>Spermatophyta</taxon>
        <taxon>Magnoliopsida</taxon>
        <taxon>eudicotyledons</taxon>
        <taxon>Gunneridae</taxon>
        <taxon>Pentapetalae</taxon>
        <taxon>asterids</taxon>
        <taxon>campanulids</taxon>
        <taxon>Asterales</taxon>
        <taxon>Asteraceae</taxon>
        <taxon>Carduoideae</taxon>
        <taxon>Cardueae</taxon>
        <taxon>Arctiinae</taxon>
        <taxon>Arctium</taxon>
    </lineage>
</organism>
<evidence type="ECO:0000313" key="2">
    <source>
        <dbReference type="Proteomes" id="UP001055879"/>
    </source>
</evidence>
<comment type="caution">
    <text evidence="1">The sequence shown here is derived from an EMBL/GenBank/DDBJ whole genome shotgun (WGS) entry which is preliminary data.</text>
</comment>
<accession>A0ACB8YMN4</accession>
<protein>
    <submittedName>
        <fullName evidence="1">Uncharacterized protein</fullName>
    </submittedName>
</protein>
<dbReference type="Proteomes" id="UP001055879">
    <property type="component" value="Linkage Group LG12"/>
</dbReference>
<name>A0ACB8YMN4_ARCLA</name>
<dbReference type="EMBL" id="CM042058">
    <property type="protein sequence ID" value="KAI3685270.1"/>
    <property type="molecule type" value="Genomic_DNA"/>
</dbReference>
<keyword evidence="2" id="KW-1185">Reference proteome</keyword>
<gene>
    <name evidence="1" type="ORF">L6452_34510</name>
</gene>
<reference evidence="1 2" key="2">
    <citation type="journal article" date="2022" name="Mol. Ecol. Resour.">
        <title>The genomes of chicory, endive, great burdock and yacon provide insights into Asteraceae paleo-polyploidization history and plant inulin production.</title>
        <authorList>
            <person name="Fan W."/>
            <person name="Wang S."/>
            <person name="Wang H."/>
            <person name="Wang A."/>
            <person name="Jiang F."/>
            <person name="Liu H."/>
            <person name="Zhao H."/>
            <person name="Xu D."/>
            <person name="Zhang Y."/>
        </authorList>
    </citation>
    <scope>NUCLEOTIDE SEQUENCE [LARGE SCALE GENOMIC DNA]</scope>
    <source>
        <strain evidence="2">cv. Niubang</strain>
    </source>
</reference>